<evidence type="ECO:0000313" key="6">
    <source>
        <dbReference type="Proteomes" id="UP000092600"/>
    </source>
</evidence>
<dbReference type="InterPro" id="IPR012677">
    <property type="entry name" value="Nucleotide-bd_a/b_plait_sf"/>
</dbReference>
<evidence type="ECO:0000256" key="3">
    <source>
        <dbReference type="SAM" id="MobiDB-lite"/>
    </source>
</evidence>
<dbReference type="InterPro" id="IPR035979">
    <property type="entry name" value="RBD_domain_sf"/>
</dbReference>
<feature type="domain" description="RRM" evidence="4">
    <location>
        <begin position="88"/>
        <end position="137"/>
    </location>
</feature>
<name>A0A199URA5_ANACO</name>
<feature type="domain" description="RRM" evidence="4">
    <location>
        <begin position="167"/>
        <end position="243"/>
    </location>
</feature>
<dbReference type="STRING" id="4615.A0A199URA5"/>
<organism evidence="5 6">
    <name type="scientific">Ananas comosus</name>
    <name type="common">Pineapple</name>
    <name type="synonym">Ananas ananas</name>
    <dbReference type="NCBI Taxonomy" id="4615"/>
    <lineage>
        <taxon>Eukaryota</taxon>
        <taxon>Viridiplantae</taxon>
        <taxon>Streptophyta</taxon>
        <taxon>Embryophyta</taxon>
        <taxon>Tracheophyta</taxon>
        <taxon>Spermatophyta</taxon>
        <taxon>Magnoliopsida</taxon>
        <taxon>Liliopsida</taxon>
        <taxon>Poales</taxon>
        <taxon>Bromeliaceae</taxon>
        <taxon>Bromelioideae</taxon>
        <taxon>Ananas</taxon>
    </lineage>
</organism>
<dbReference type="PANTHER" id="PTHR23236:SF108">
    <property type="entry name" value="OS03G0123200 PROTEIN"/>
    <property type="match status" value="1"/>
</dbReference>
<feature type="compositionally biased region" description="Basic and acidic residues" evidence="3">
    <location>
        <begin position="20"/>
        <end position="30"/>
    </location>
</feature>
<dbReference type="GO" id="GO:0003723">
    <property type="term" value="F:RNA binding"/>
    <property type="evidence" value="ECO:0007669"/>
    <property type="project" value="UniProtKB-UniRule"/>
</dbReference>
<dbReference type="Gene3D" id="3.30.70.330">
    <property type="match status" value="2"/>
</dbReference>
<gene>
    <name evidence="5" type="ORF">ACMD2_24972</name>
</gene>
<evidence type="ECO:0000313" key="5">
    <source>
        <dbReference type="EMBL" id="OAY67155.1"/>
    </source>
</evidence>
<comment type="caution">
    <text evidence="5">The sequence shown here is derived from an EMBL/GenBank/DDBJ whole genome shotgun (WGS) entry which is preliminary data.</text>
</comment>
<dbReference type="PROSITE" id="PS50102">
    <property type="entry name" value="RRM"/>
    <property type="match status" value="2"/>
</dbReference>
<dbReference type="Pfam" id="PF00076">
    <property type="entry name" value="RRM_1"/>
    <property type="match status" value="2"/>
</dbReference>
<dbReference type="PANTHER" id="PTHR23236">
    <property type="entry name" value="EUKARYOTIC TRANSLATION INITIATION FACTOR 4B/4H"/>
    <property type="match status" value="1"/>
</dbReference>
<sequence length="275" mass="31257">MATEEDASKLQSRKKKKKMLLKEPSKEEEKKKKKKKAKKDKWGQPVLDSWDEPQQQEEEEEEEEEEEAGVGGGGSGGGGGDEDTYERNKVVVSGMPYSATEQQIRELFDGVGAVRHLHLSRFPDSGNFSGLAFLTFQIHKGRALQTRFHEEKGREFISEPEKVDGCCSAYVGNLSWDVTEDDIRGFFEESKIASIRFAFDKKTSNFRGFCHVDFEDDESLERAMKKDQVALHGRPIKIAYAVAIGTEPTSFSKSSFTIDHLIFVIFCARNYQYER</sequence>
<feature type="compositionally biased region" description="Gly residues" evidence="3">
    <location>
        <begin position="69"/>
        <end position="79"/>
    </location>
</feature>
<evidence type="ECO:0000259" key="4">
    <source>
        <dbReference type="PROSITE" id="PS50102"/>
    </source>
</evidence>
<dbReference type="EMBL" id="LSRQ01005648">
    <property type="protein sequence ID" value="OAY67155.1"/>
    <property type="molecule type" value="Genomic_DNA"/>
</dbReference>
<dbReference type="Proteomes" id="UP000092600">
    <property type="component" value="Unassembled WGS sequence"/>
</dbReference>
<dbReference type="SUPFAM" id="SSF54928">
    <property type="entry name" value="RNA-binding domain, RBD"/>
    <property type="match status" value="2"/>
</dbReference>
<dbReference type="AlphaFoldDB" id="A0A199URA5"/>
<protein>
    <submittedName>
        <fullName evidence="5">Putative RNA-binding protein</fullName>
    </submittedName>
</protein>
<feature type="region of interest" description="Disordered" evidence="3">
    <location>
        <begin position="1"/>
        <end position="85"/>
    </location>
</feature>
<accession>A0A199URA5</accession>
<proteinExistence type="predicted"/>
<dbReference type="InterPro" id="IPR000504">
    <property type="entry name" value="RRM_dom"/>
</dbReference>
<dbReference type="SMART" id="SM00360">
    <property type="entry name" value="RRM"/>
    <property type="match status" value="2"/>
</dbReference>
<evidence type="ECO:0000256" key="1">
    <source>
        <dbReference type="ARBA" id="ARBA00022884"/>
    </source>
</evidence>
<evidence type="ECO:0000256" key="2">
    <source>
        <dbReference type="PROSITE-ProRule" id="PRU00176"/>
    </source>
</evidence>
<keyword evidence="1 2" id="KW-0694">RNA-binding</keyword>
<feature type="compositionally biased region" description="Acidic residues" evidence="3">
    <location>
        <begin position="49"/>
        <end position="68"/>
    </location>
</feature>
<reference evidence="5 6" key="1">
    <citation type="journal article" date="2016" name="DNA Res.">
        <title>The draft genome of MD-2 pineapple using hybrid error correction of long reads.</title>
        <authorList>
            <person name="Redwan R.M."/>
            <person name="Saidin A."/>
            <person name="Kumar S.V."/>
        </authorList>
    </citation>
    <scope>NUCLEOTIDE SEQUENCE [LARGE SCALE GENOMIC DNA]</scope>
    <source>
        <strain evidence="6">cv. MD2</strain>
        <tissue evidence="5">Leaf</tissue>
    </source>
</reference>